<name>A0A8H3MDU0_9GLOM</name>
<proteinExistence type="predicted"/>
<organism evidence="1 2">
    <name type="scientific">Rhizophagus clarus</name>
    <dbReference type="NCBI Taxonomy" id="94130"/>
    <lineage>
        <taxon>Eukaryota</taxon>
        <taxon>Fungi</taxon>
        <taxon>Fungi incertae sedis</taxon>
        <taxon>Mucoromycota</taxon>
        <taxon>Glomeromycotina</taxon>
        <taxon>Glomeromycetes</taxon>
        <taxon>Glomerales</taxon>
        <taxon>Glomeraceae</taxon>
        <taxon>Rhizophagus</taxon>
    </lineage>
</organism>
<accession>A0A8H3MDU0</accession>
<dbReference type="EMBL" id="BLAL01000313">
    <property type="protein sequence ID" value="GET02631.1"/>
    <property type="molecule type" value="Genomic_DNA"/>
</dbReference>
<protein>
    <submittedName>
        <fullName evidence="1">Uncharacterized protein</fullName>
    </submittedName>
</protein>
<dbReference type="AlphaFoldDB" id="A0A8H3MDU0"/>
<evidence type="ECO:0000313" key="1">
    <source>
        <dbReference type="EMBL" id="GET02631.1"/>
    </source>
</evidence>
<gene>
    <name evidence="1" type="ORF">RCL2_002900700</name>
</gene>
<reference evidence="1" key="1">
    <citation type="submission" date="2019-10" db="EMBL/GenBank/DDBJ databases">
        <title>Conservation and host-specific expression of non-tandemly repeated heterogenous ribosome RNA gene in arbuscular mycorrhizal fungi.</title>
        <authorList>
            <person name="Maeda T."/>
            <person name="Kobayashi Y."/>
            <person name="Nakagawa T."/>
            <person name="Ezawa T."/>
            <person name="Yamaguchi K."/>
            <person name="Bino T."/>
            <person name="Nishimoto Y."/>
            <person name="Shigenobu S."/>
            <person name="Kawaguchi M."/>
        </authorList>
    </citation>
    <scope>NUCLEOTIDE SEQUENCE</scope>
    <source>
        <strain evidence="1">HR1</strain>
    </source>
</reference>
<evidence type="ECO:0000313" key="2">
    <source>
        <dbReference type="Proteomes" id="UP000615446"/>
    </source>
</evidence>
<dbReference type="Proteomes" id="UP000615446">
    <property type="component" value="Unassembled WGS sequence"/>
</dbReference>
<sequence length="85" mass="9724">MKTLHNSQTASPPSSQDPEKIFLPLTTNLFAKLNELELIAKNIKQLSVNVPDGIEDDAKQLNIEIAFILEKLTIMRNQKVKRYFK</sequence>
<comment type="caution">
    <text evidence="1">The sequence shown here is derived from an EMBL/GenBank/DDBJ whole genome shotgun (WGS) entry which is preliminary data.</text>
</comment>